<dbReference type="InterPro" id="IPR006076">
    <property type="entry name" value="FAD-dep_OxRdtase"/>
</dbReference>
<keyword evidence="3" id="KW-0285">Flavoprotein</keyword>
<proteinExistence type="inferred from homology"/>
<dbReference type="Pfam" id="PF01266">
    <property type="entry name" value="DAO"/>
    <property type="match status" value="1"/>
</dbReference>
<dbReference type="Proteomes" id="UP001446871">
    <property type="component" value="Unassembled WGS sequence"/>
</dbReference>
<evidence type="ECO:0000256" key="4">
    <source>
        <dbReference type="ARBA" id="ARBA00022827"/>
    </source>
</evidence>
<dbReference type="PANTHER" id="PTHR10961">
    <property type="entry name" value="PEROXISOMAL SARCOSINE OXIDASE"/>
    <property type="match status" value="1"/>
</dbReference>
<keyword evidence="8" id="KW-1185">Reference proteome</keyword>
<comment type="cofactor">
    <cofactor evidence="1">
        <name>FAD</name>
        <dbReference type="ChEBI" id="CHEBI:57692"/>
    </cofactor>
</comment>
<accession>A0ABR1UXA5</accession>
<protein>
    <submittedName>
        <fullName evidence="7">FAD dependent oxidoreductase</fullName>
    </submittedName>
</protein>
<dbReference type="Gene3D" id="3.50.50.60">
    <property type="entry name" value="FAD/NAD(P)-binding domain"/>
    <property type="match status" value="1"/>
</dbReference>
<feature type="domain" description="FAD dependent oxidoreductase" evidence="6">
    <location>
        <begin position="9"/>
        <end position="395"/>
    </location>
</feature>
<name>A0ABR1UXA5_9PEZI</name>
<dbReference type="PANTHER" id="PTHR10961:SF37">
    <property type="entry name" value="FAD DEPENDENT OXIDOREDUCTASE DOMAIN-CONTAINING PROTEIN"/>
    <property type="match status" value="1"/>
</dbReference>
<dbReference type="InterPro" id="IPR036188">
    <property type="entry name" value="FAD/NAD-bd_sf"/>
</dbReference>
<feature type="non-terminal residue" evidence="7">
    <location>
        <position position="430"/>
    </location>
</feature>
<keyword evidence="4" id="KW-0274">FAD</keyword>
<gene>
    <name evidence="7" type="ORF">PG996_008223</name>
</gene>
<sequence>MAPALTNVDYAIVGAGVFGASSALHLIRRFPNAQVVLIDSHNAHPAAASSDYNKIVRANYKDIRYMKLALEAMDLWRSDPILKSYYHETGTAYCDDDINVGREILENYKKLGLDGNKEILNASAARNRFPQLRDTVLTDVNEVFWNPEGGWAEANGALAAVVKAAVDEGVRFYEGAVTNLLLDVVGRRCRGVRVANAEGAMDLNARQVVLCTGAHTAKLLADTAPDWGELQVSDRFMAAGAVQCTARYDSVKVGDKLKNMPVLMLSNWHTHGAVLPLLESKLKINCEIPFTNMTFHEGLGKEISIPPPSLSQSIFGQDVPQGLREEAQYVTKSALGNYIEDLDIDSYRMCWDSVSPDQDWVIDAYPHCEGLFIAAAGSFHSWKFLPNLGKYVVQRMQGELEDGLGKKWAWDRPISKGSDMYSPERDVKDI</sequence>
<comment type="similarity">
    <text evidence="2">Belongs to the MSOX/MTOX family.</text>
</comment>
<evidence type="ECO:0000259" key="6">
    <source>
        <dbReference type="Pfam" id="PF01266"/>
    </source>
</evidence>
<reference evidence="7 8" key="1">
    <citation type="submission" date="2023-01" db="EMBL/GenBank/DDBJ databases">
        <title>Analysis of 21 Apiospora genomes using comparative genomics revels a genus with tremendous synthesis potential of carbohydrate active enzymes and secondary metabolites.</title>
        <authorList>
            <person name="Sorensen T."/>
        </authorList>
    </citation>
    <scope>NUCLEOTIDE SEQUENCE [LARGE SCALE GENOMIC DNA]</scope>
    <source>
        <strain evidence="7 8">CBS 83171</strain>
    </source>
</reference>
<dbReference type="InterPro" id="IPR045170">
    <property type="entry name" value="MTOX"/>
</dbReference>
<evidence type="ECO:0000256" key="5">
    <source>
        <dbReference type="ARBA" id="ARBA00023002"/>
    </source>
</evidence>
<evidence type="ECO:0000313" key="7">
    <source>
        <dbReference type="EMBL" id="KAK8063571.1"/>
    </source>
</evidence>
<dbReference type="Gene3D" id="3.30.9.10">
    <property type="entry name" value="D-Amino Acid Oxidase, subunit A, domain 2"/>
    <property type="match status" value="1"/>
</dbReference>
<evidence type="ECO:0000313" key="8">
    <source>
        <dbReference type="Proteomes" id="UP001446871"/>
    </source>
</evidence>
<evidence type="ECO:0000256" key="3">
    <source>
        <dbReference type="ARBA" id="ARBA00022630"/>
    </source>
</evidence>
<comment type="caution">
    <text evidence="7">The sequence shown here is derived from an EMBL/GenBank/DDBJ whole genome shotgun (WGS) entry which is preliminary data.</text>
</comment>
<dbReference type="EMBL" id="JAQQWM010000005">
    <property type="protein sequence ID" value="KAK8063571.1"/>
    <property type="molecule type" value="Genomic_DNA"/>
</dbReference>
<dbReference type="SUPFAM" id="SSF51905">
    <property type="entry name" value="FAD/NAD(P)-binding domain"/>
    <property type="match status" value="1"/>
</dbReference>
<evidence type="ECO:0000256" key="2">
    <source>
        <dbReference type="ARBA" id="ARBA00010989"/>
    </source>
</evidence>
<organism evidence="7 8">
    <name type="scientific">Apiospora saccharicola</name>
    <dbReference type="NCBI Taxonomy" id="335842"/>
    <lineage>
        <taxon>Eukaryota</taxon>
        <taxon>Fungi</taxon>
        <taxon>Dikarya</taxon>
        <taxon>Ascomycota</taxon>
        <taxon>Pezizomycotina</taxon>
        <taxon>Sordariomycetes</taxon>
        <taxon>Xylariomycetidae</taxon>
        <taxon>Amphisphaeriales</taxon>
        <taxon>Apiosporaceae</taxon>
        <taxon>Apiospora</taxon>
    </lineage>
</organism>
<keyword evidence="5" id="KW-0560">Oxidoreductase</keyword>
<evidence type="ECO:0000256" key="1">
    <source>
        <dbReference type="ARBA" id="ARBA00001974"/>
    </source>
</evidence>